<reference evidence="2 3" key="1">
    <citation type="journal article" date="2019" name="Nat. Microbiol.">
        <title>Mediterranean grassland soil C-N compound turnover is dependent on rainfall and depth, and is mediated by genomically divergent microorganisms.</title>
        <authorList>
            <person name="Diamond S."/>
            <person name="Andeer P.F."/>
            <person name="Li Z."/>
            <person name="Crits-Christoph A."/>
            <person name="Burstein D."/>
            <person name="Anantharaman K."/>
            <person name="Lane K.R."/>
            <person name="Thomas B.C."/>
            <person name="Pan C."/>
            <person name="Northen T.R."/>
            <person name="Banfield J.F."/>
        </authorList>
    </citation>
    <scope>NUCLEOTIDE SEQUENCE [LARGE SCALE GENOMIC DNA]</scope>
    <source>
        <strain evidence="2">NP_1</strain>
    </source>
</reference>
<evidence type="ECO:0000313" key="3">
    <source>
        <dbReference type="Proteomes" id="UP000315217"/>
    </source>
</evidence>
<dbReference type="PANTHER" id="PTHR40044:SF1">
    <property type="entry name" value="INTEGRAL MEMBRANE PROTEIN"/>
    <property type="match status" value="1"/>
</dbReference>
<keyword evidence="1" id="KW-1133">Transmembrane helix</keyword>
<keyword evidence="1" id="KW-0812">Transmembrane</keyword>
<name>A0A537LY55_9BACT</name>
<comment type="caution">
    <text evidence="2">The sequence shown here is derived from an EMBL/GenBank/DDBJ whole genome shotgun (WGS) entry which is preliminary data.</text>
</comment>
<feature type="transmembrane region" description="Helical" evidence="1">
    <location>
        <begin position="6"/>
        <end position="29"/>
    </location>
</feature>
<proteinExistence type="predicted"/>
<dbReference type="EMBL" id="VBAI01000013">
    <property type="protein sequence ID" value="TMJ12936.1"/>
    <property type="molecule type" value="Genomic_DNA"/>
</dbReference>
<dbReference type="Proteomes" id="UP000315217">
    <property type="component" value="Unassembled WGS sequence"/>
</dbReference>
<feature type="transmembrane region" description="Helical" evidence="1">
    <location>
        <begin position="126"/>
        <end position="149"/>
    </location>
</feature>
<dbReference type="AlphaFoldDB" id="A0A537LY55"/>
<sequence>MRLRPVAALAEIGVVAALYAAVTMVLNPLSYGPLQLRVAEILKPLVIWEPHLIPAFVIGNFLSNLTSPFSGPWELIFMPTANLVGASLCRVVGRRAPAAGAALYAFVIAAAVSLLLSVLLKLRYALLFPGLLASEMILLLLGVPAMQAVRRALEPVRRRWVVAE</sequence>
<evidence type="ECO:0000256" key="1">
    <source>
        <dbReference type="SAM" id="Phobius"/>
    </source>
</evidence>
<accession>A0A537LY55</accession>
<dbReference type="PANTHER" id="PTHR40044">
    <property type="entry name" value="INTEGRAL MEMBRANE PROTEIN-RELATED"/>
    <property type="match status" value="1"/>
</dbReference>
<protein>
    <submittedName>
        <fullName evidence="2">QueT transporter family protein</fullName>
    </submittedName>
</protein>
<dbReference type="PIRSF" id="PIRSF031501">
    <property type="entry name" value="QueT"/>
    <property type="match status" value="1"/>
</dbReference>
<evidence type="ECO:0000313" key="2">
    <source>
        <dbReference type="EMBL" id="TMJ12936.1"/>
    </source>
</evidence>
<dbReference type="InterPro" id="IPR010387">
    <property type="entry name" value="QueT"/>
</dbReference>
<keyword evidence="1" id="KW-0472">Membrane</keyword>
<dbReference type="Pfam" id="PF06177">
    <property type="entry name" value="QueT"/>
    <property type="match status" value="1"/>
</dbReference>
<feature type="transmembrane region" description="Helical" evidence="1">
    <location>
        <begin position="100"/>
        <end position="120"/>
    </location>
</feature>
<organism evidence="2 3">
    <name type="scientific">Candidatus Segetimicrobium genomatis</name>
    <dbReference type="NCBI Taxonomy" id="2569760"/>
    <lineage>
        <taxon>Bacteria</taxon>
        <taxon>Bacillati</taxon>
        <taxon>Candidatus Sysuimicrobiota</taxon>
        <taxon>Candidatus Sysuimicrobiia</taxon>
        <taxon>Candidatus Sysuimicrobiales</taxon>
        <taxon>Candidatus Segetimicrobiaceae</taxon>
        <taxon>Candidatus Segetimicrobium</taxon>
    </lineage>
</organism>
<gene>
    <name evidence="2" type="ORF">E6G98_01825</name>
</gene>